<sequence length="254" mass="27009">MSTAELHTLTGAYALHALTAEERAEFELHLEDCPSCTQEVRELTATAARLGLAMTVTPPAALKEQVMRRITTERQDPPRVPLPTQVPFHRRRSRVLPRLVLAACLAAAAAFGGVAVWQHQEAQDAQEQAQRAQQQSETLASVLTAPDAKVTTGKIADGVTGTVIVSRERDKAAFLASGMPEPPSGKVYQLWFDDGGTMRSAGLMDRSALSGPATAVLMDGPVGTARGMGITVEPAGGSARPTTDPLALMNFRTV</sequence>
<evidence type="ECO:0000313" key="14">
    <source>
        <dbReference type="EMBL" id="GAA2934436.1"/>
    </source>
</evidence>
<dbReference type="RefSeq" id="WP_344493385.1">
    <property type="nucleotide sequence ID" value="NZ_BAAAUD010000018.1"/>
</dbReference>
<evidence type="ECO:0000256" key="9">
    <source>
        <dbReference type="ARBA" id="ARBA00029829"/>
    </source>
</evidence>
<evidence type="ECO:0000256" key="10">
    <source>
        <dbReference type="ARBA" id="ARBA00030803"/>
    </source>
</evidence>
<dbReference type="Pfam" id="PF22618">
    <property type="entry name" value="RskA_N"/>
    <property type="match status" value="1"/>
</dbReference>
<accession>A0ABN3X3E1</accession>
<evidence type="ECO:0000256" key="5">
    <source>
        <dbReference type="ARBA" id="ARBA00022989"/>
    </source>
</evidence>
<keyword evidence="6" id="KW-0805">Transcription regulation</keyword>
<dbReference type="PANTHER" id="PTHR37461">
    <property type="entry name" value="ANTI-SIGMA-K FACTOR RSKA"/>
    <property type="match status" value="1"/>
</dbReference>
<keyword evidence="3" id="KW-1003">Cell membrane</keyword>
<feature type="domain" description="Anti-sigma K factor RskA C-terminal" evidence="12">
    <location>
        <begin position="105"/>
        <end position="245"/>
    </location>
</feature>
<dbReference type="EMBL" id="BAAAUD010000018">
    <property type="protein sequence ID" value="GAA2934436.1"/>
    <property type="molecule type" value="Genomic_DNA"/>
</dbReference>
<dbReference type="InterPro" id="IPR041916">
    <property type="entry name" value="Anti_sigma_zinc_sf"/>
</dbReference>
<feature type="transmembrane region" description="Helical" evidence="11">
    <location>
        <begin position="99"/>
        <end position="117"/>
    </location>
</feature>
<gene>
    <name evidence="14" type="ORF">GCM10010446_19160</name>
</gene>
<evidence type="ECO:0000256" key="7">
    <source>
        <dbReference type="ARBA" id="ARBA00023136"/>
    </source>
</evidence>
<evidence type="ECO:0000256" key="11">
    <source>
        <dbReference type="SAM" id="Phobius"/>
    </source>
</evidence>
<protein>
    <recommendedName>
        <fullName evidence="10">Regulator of SigK</fullName>
    </recommendedName>
    <alternativeName>
        <fullName evidence="9">Sigma-K anti-sigma factor RskA</fullName>
    </alternativeName>
</protein>
<evidence type="ECO:0000256" key="3">
    <source>
        <dbReference type="ARBA" id="ARBA00022475"/>
    </source>
</evidence>
<dbReference type="PANTHER" id="PTHR37461:SF1">
    <property type="entry name" value="ANTI-SIGMA-K FACTOR RSKA"/>
    <property type="match status" value="1"/>
</dbReference>
<keyword evidence="15" id="KW-1185">Reference proteome</keyword>
<evidence type="ECO:0000259" key="12">
    <source>
        <dbReference type="Pfam" id="PF10099"/>
    </source>
</evidence>
<organism evidence="14 15">
    <name type="scientific">Streptomyces enissocaesilis</name>
    <dbReference type="NCBI Taxonomy" id="332589"/>
    <lineage>
        <taxon>Bacteria</taxon>
        <taxon>Bacillati</taxon>
        <taxon>Actinomycetota</taxon>
        <taxon>Actinomycetes</taxon>
        <taxon>Kitasatosporales</taxon>
        <taxon>Streptomycetaceae</taxon>
        <taxon>Streptomyces</taxon>
        <taxon>Streptomyces rochei group</taxon>
    </lineage>
</organism>
<dbReference type="InterPro" id="IPR053877">
    <property type="entry name" value="RskA_N"/>
</dbReference>
<comment type="caution">
    <text evidence="14">The sequence shown here is derived from an EMBL/GenBank/DDBJ whole genome shotgun (WGS) entry which is preliminary data.</text>
</comment>
<evidence type="ECO:0000259" key="13">
    <source>
        <dbReference type="Pfam" id="PF22618"/>
    </source>
</evidence>
<keyword evidence="8" id="KW-0804">Transcription</keyword>
<evidence type="ECO:0000256" key="4">
    <source>
        <dbReference type="ARBA" id="ARBA00022692"/>
    </source>
</evidence>
<feature type="domain" description="Anti-sigma-K factor RskA N-terminal" evidence="13">
    <location>
        <begin position="6"/>
        <end position="47"/>
    </location>
</feature>
<name>A0ABN3X3E1_9ACTN</name>
<keyword evidence="5 11" id="KW-1133">Transmembrane helix</keyword>
<comment type="subcellular location">
    <subcellularLocation>
        <location evidence="2">Cell membrane</location>
    </subcellularLocation>
    <subcellularLocation>
        <location evidence="1">Membrane</location>
        <topology evidence="1">Single-pass membrane protein</topology>
    </subcellularLocation>
</comment>
<keyword evidence="7 11" id="KW-0472">Membrane</keyword>
<dbReference type="Pfam" id="PF10099">
    <property type="entry name" value="RskA_C"/>
    <property type="match status" value="1"/>
</dbReference>
<reference evidence="14 15" key="1">
    <citation type="journal article" date="2019" name="Int. J. Syst. Evol. Microbiol.">
        <title>The Global Catalogue of Microorganisms (GCM) 10K type strain sequencing project: providing services to taxonomists for standard genome sequencing and annotation.</title>
        <authorList>
            <consortium name="The Broad Institute Genomics Platform"/>
            <consortium name="The Broad Institute Genome Sequencing Center for Infectious Disease"/>
            <person name="Wu L."/>
            <person name="Ma J."/>
        </authorList>
    </citation>
    <scope>NUCLEOTIDE SEQUENCE [LARGE SCALE GENOMIC DNA]</scope>
    <source>
        <strain evidence="14 15">JCM 9088</strain>
    </source>
</reference>
<dbReference type="Proteomes" id="UP001500403">
    <property type="component" value="Unassembled WGS sequence"/>
</dbReference>
<dbReference type="InterPro" id="IPR051474">
    <property type="entry name" value="Anti-sigma-K/W_factor"/>
</dbReference>
<evidence type="ECO:0000256" key="6">
    <source>
        <dbReference type="ARBA" id="ARBA00023015"/>
    </source>
</evidence>
<evidence type="ECO:0000256" key="2">
    <source>
        <dbReference type="ARBA" id="ARBA00004236"/>
    </source>
</evidence>
<dbReference type="Gene3D" id="1.10.10.1320">
    <property type="entry name" value="Anti-sigma factor, zinc-finger domain"/>
    <property type="match status" value="1"/>
</dbReference>
<evidence type="ECO:0000313" key="15">
    <source>
        <dbReference type="Proteomes" id="UP001500403"/>
    </source>
</evidence>
<evidence type="ECO:0000256" key="8">
    <source>
        <dbReference type="ARBA" id="ARBA00023163"/>
    </source>
</evidence>
<proteinExistence type="predicted"/>
<evidence type="ECO:0000256" key="1">
    <source>
        <dbReference type="ARBA" id="ARBA00004167"/>
    </source>
</evidence>
<keyword evidence="4 11" id="KW-0812">Transmembrane</keyword>
<dbReference type="InterPro" id="IPR018764">
    <property type="entry name" value="RskA_C"/>
</dbReference>